<protein>
    <submittedName>
        <fullName evidence="1">Uncharacterized protein</fullName>
    </submittedName>
</protein>
<comment type="caution">
    <text evidence="1">The sequence shown here is derived from an EMBL/GenBank/DDBJ whole genome shotgun (WGS) entry which is preliminary data.</text>
</comment>
<reference evidence="1" key="2">
    <citation type="submission" date="2021-02" db="EMBL/GenBank/DDBJ databases">
        <authorList>
            <person name="Kimball J.A."/>
            <person name="Haas M.W."/>
            <person name="Macchietto M."/>
            <person name="Kono T."/>
            <person name="Duquette J."/>
            <person name="Shao M."/>
        </authorList>
    </citation>
    <scope>NUCLEOTIDE SEQUENCE</scope>
    <source>
        <tissue evidence="1">Fresh leaf tissue</tissue>
    </source>
</reference>
<dbReference type="Proteomes" id="UP000729402">
    <property type="component" value="Unassembled WGS sequence"/>
</dbReference>
<dbReference type="AlphaFoldDB" id="A0A8J5SBX6"/>
<gene>
    <name evidence="1" type="ORF">GUJ93_ZPchr0005g15746</name>
</gene>
<proteinExistence type="predicted"/>
<evidence type="ECO:0000313" key="2">
    <source>
        <dbReference type="Proteomes" id="UP000729402"/>
    </source>
</evidence>
<reference evidence="1" key="1">
    <citation type="journal article" date="2021" name="bioRxiv">
        <title>Whole Genome Assembly and Annotation of Northern Wild Rice, Zizania palustris L., Supports a Whole Genome Duplication in the Zizania Genus.</title>
        <authorList>
            <person name="Haas M."/>
            <person name="Kono T."/>
            <person name="Macchietto M."/>
            <person name="Millas R."/>
            <person name="McGilp L."/>
            <person name="Shao M."/>
            <person name="Duquette J."/>
            <person name="Hirsch C.N."/>
            <person name="Kimball J."/>
        </authorList>
    </citation>
    <scope>NUCLEOTIDE SEQUENCE</scope>
    <source>
        <tissue evidence="1">Fresh leaf tissue</tissue>
    </source>
</reference>
<dbReference type="EMBL" id="JAAALK010000284">
    <property type="protein sequence ID" value="KAG8068818.1"/>
    <property type="molecule type" value="Genomic_DNA"/>
</dbReference>
<name>A0A8J5SBX6_ZIZPA</name>
<organism evidence="1 2">
    <name type="scientific">Zizania palustris</name>
    <name type="common">Northern wild rice</name>
    <dbReference type="NCBI Taxonomy" id="103762"/>
    <lineage>
        <taxon>Eukaryota</taxon>
        <taxon>Viridiplantae</taxon>
        <taxon>Streptophyta</taxon>
        <taxon>Embryophyta</taxon>
        <taxon>Tracheophyta</taxon>
        <taxon>Spermatophyta</taxon>
        <taxon>Magnoliopsida</taxon>
        <taxon>Liliopsida</taxon>
        <taxon>Poales</taxon>
        <taxon>Poaceae</taxon>
        <taxon>BOP clade</taxon>
        <taxon>Oryzoideae</taxon>
        <taxon>Oryzeae</taxon>
        <taxon>Zizaniinae</taxon>
        <taxon>Zizania</taxon>
    </lineage>
</organism>
<evidence type="ECO:0000313" key="1">
    <source>
        <dbReference type="EMBL" id="KAG8068818.1"/>
    </source>
</evidence>
<keyword evidence="2" id="KW-1185">Reference proteome</keyword>
<sequence length="192" mass="20568">MDAEAPSAAEVLDVAGQLPSSSVLGGGSATALGTEDERLELGAVTTGLKPRAVSADSEAVALESTSVGSESEGSQAHRRDWGLFVASEFAELSPIEEESEVDPRMRDLRPPMQRNPPVSATELRHHEHGAHGQFFDGSVGMANCGQPRQRACISEPRNECTSGAAAGGNLGVHDDFPRRKEVHDTQQRRWIW</sequence>
<accession>A0A8J5SBX6</accession>